<dbReference type="InterPro" id="IPR000672">
    <property type="entry name" value="THF_DH/CycHdrlase"/>
</dbReference>
<dbReference type="EC" id="1.5.1.5" evidence="11"/>
<keyword evidence="6 11" id="KW-0521">NADP</keyword>
<organism evidence="14 15">
    <name type="scientific">Lutispora thermophila DSM 19022</name>
    <dbReference type="NCBI Taxonomy" id="1122184"/>
    <lineage>
        <taxon>Bacteria</taxon>
        <taxon>Bacillati</taxon>
        <taxon>Bacillota</taxon>
        <taxon>Clostridia</taxon>
        <taxon>Lutisporales</taxon>
        <taxon>Lutisporaceae</taxon>
        <taxon>Lutispora</taxon>
    </lineage>
</organism>
<evidence type="ECO:0000256" key="5">
    <source>
        <dbReference type="ARBA" id="ARBA00022801"/>
    </source>
</evidence>
<keyword evidence="4 11" id="KW-0658">Purine biosynthesis</keyword>
<dbReference type="InterPro" id="IPR020631">
    <property type="entry name" value="THF_DH/CycHdrlase_NAD-bd_dom"/>
</dbReference>
<evidence type="ECO:0000256" key="11">
    <source>
        <dbReference type="HAMAP-Rule" id="MF_01576"/>
    </source>
</evidence>
<comment type="subunit">
    <text evidence="11">Homodimer.</text>
</comment>
<keyword evidence="2 11" id="KW-0554">One-carbon metabolism</keyword>
<dbReference type="PANTHER" id="PTHR48099:SF5">
    <property type="entry name" value="C-1-TETRAHYDROFOLATE SYNTHASE, CYTOPLASMIC"/>
    <property type="match status" value="1"/>
</dbReference>
<dbReference type="FunFam" id="3.40.50.720:FF:000094">
    <property type="entry name" value="Bifunctional protein FolD"/>
    <property type="match status" value="1"/>
</dbReference>
<dbReference type="GO" id="GO:0004477">
    <property type="term" value="F:methenyltetrahydrofolate cyclohydrolase activity"/>
    <property type="evidence" value="ECO:0007669"/>
    <property type="project" value="UniProtKB-UniRule"/>
</dbReference>
<evidence type="ECO:0000256" key="3">
    <source>
        <dbReference type="ARBA" id="ARBA00022605"/>
    </source>
</evidence>
<evidence type="ECO:0000256" key="8">
    <source>
        <dbReference type="ARBA" id="ARBA00023102"/>
    </source>
</evidence>
<dbReference type="CDD" id="cd01080">
    <property type="entry name" value="NAD_bind_m-THF_DH_Cyclohyd"/>
    <property type="match status" value="1"/>
</dbReference>
<reference evidence="14 15" key="1">
    <citation type="submission" date="2016-11" db="EMBL/GenBank/DDBJ databases">
        <authorList>
            <person name="Jaros S."/>
            <person name="Januszkiewicz K."/>
            <person name="Wedrychowicz H."/>
        </authorList>
    </citation>
    <scope>NUCLEOTIDE SEQUENCE [LARGE SCALE GENOMIC DNA]</scope>
    <source>
        <strain evidence="14 15">DSM 19022</strain>
    </source>
</reference>
<evidence type="ECO:0000256" key="4">
    <source>
        <dbReference type="ARBA" id="ARBA00022755"/>
    </source>
</evidence>
<dbReference type="InterPro" id="IPR036291">
    <property type="entry name" value="NAD(P)-bd_dom_sf"/>
</dbReference>
<feature type="binding site" evidence="11">
    <location>
        <begin position="165"/>
        <end position="167"/>
    </location>
    <ligand>
        <name>NADP(+)</name>
        <dbReference type="ChEBI" id="CHEBI:58349"/>
    </ligand>
</feature>
<dbReference type="GO" id="GO:0004488">
    <property type="term" value="F:methylenetetrahydrofolate dehydrogenase (NADP+) activity"/>
    <property type="evidence" value="ECO:0007669"/>
    <property type="project" value="UniProtKB-UniRule"/>
</dbReference>
<comment type="pathway">
    <text evidence="1 11">One-carbon metabolism; tetrahydrofolate interconversion.</text>
</comment>
<feature type="domain" description="Tetrahydrofolate dehydrogenase/cyclohydrolase catalytic" evidence="12">
    <location>
        <begin position="5"/>
        <end position="119"/>
    </location>
</feature>
<evidence type="ECO:0000256" key="10">
    <source>
        <dbReference type="ARBA" id="ARBA00023268"/>
    </source>
</evidence>
<dbReference type="Gene3D" id="3.40.50.720">
    <property type="entry name" value="NAD(P)-binding Rossmann-like Domain"/>
    <property type="match status" value="1"/>
</dbReference>
<dbReference type="InterPro" id="IPR020630">
    <property type="entry name" value="THF_DH/CycHdrlase_cat_dom"/>
</dbReference>
<evidence type="ECO:0000256" key="9">
    <source>
        <dbReference type="ARBA" id="ARBA00023167"/>
    </source>
</evidence>
<comment type="function">
    <text evidence="11">Catalyzes the oxidation of 5,10-methylenetetrahydrofolate to 5,10-methenyltetrahydrofolate and then the hydrolysis of 5,10-methenyltetrahydrofolate to 10-formyltetrahydrofolate.</text>
</comment>
<accession>A0A1M6CEZ3</accession>
<dbReference type="PANTHER" id="PTHR48099">
    <property type="entry name" value="C-1-TETRAHYDROFOLATE SYNTHASE, CYTOPLASMIC-RELATED"/>
    <property type="match status" value="1"/>
</dbReference>
<keyword evidence="3 11" id="KW-0028">Amino-acid biosynthesis</keyword>
<evidence type="ECO:0000313" key="15">
    <source>
        <dbReference type="Proteomes" id="UP000184442"/>
    </source>
</evidence>
<keyword evidence="9 11" id="KW-0486">Methionine biosynthesis</keyword>
<evidence type="ECO:0000256" key="7">
    <source>
        <dbReference type="ARBA" id="ARBA00023002"/>
    </source>
</evidence>
<dbReference type="GO" id="GO:0000105">
    <property type="term" value="P:L-histidine biosynthetic process"/>
    <property type="evidence" value="ECO:0007669"/>
    <property type="project" value="UniProtKB-KW"/>
</dbReference>
<dbReference type="UniPathway" id="UPA00193"/>
<proteinExistence type="inferred from homology"/>
<dbReference type="Pfam" id="PF02882">
    <property type="entry name" value="THF_DHG_CYH_C"/>
    <property type="match status" value="1"/>
</dbReference>
<keyword evidence="5 11" id="KW-0378">Hydrolase</keyword>
<evidence type="ECO:0000256" key="1">
    <source>
        <dbReference type="ARBA" id="ARBA00004777"/>
    </source>
</evidence>
<dbReference type="SUPFAM" id="SSF51735">
    <property type="entry name" value="NAD(P)-binding Rossmann-fold domains"/>
    <property type="match status" value="1"/>
</dbReference>
<evidence type="ECO:0000256" key="2">
    <source>
        <dbReference type="ARBA" id="ARBA00022563"/>
    </source>
</evidence>
<comment type="similarity">
    <text evidence="11">Belongs to the tetrahydrofolate dehydrogenase/cyclohydrolase family.</text>
</comment>
<comment type="catalytic activity">
    <reaction evidence="11">
        <text>(6R)-5,10-methylene-5,6,7,8-tetrahydrofolate + NADP(+) = (6R)-5,10-methenyltetrahydrofolate + NADPH</text>
        <dbReference type="Rhea" id="RHEA:22812"/>
        <dbReference type="ChEBI" id="CHEBI:15636"/>
        <dbReference type="ChEBI" id="CHEBI:57455"/>
        <dbReference type="ChEBI" id="CHEBI:57783"/>
        <dbReference type="ChEBI" id="CHEBI:58349"/>
        <dbReference type="EC" id="1.5.1.5"/>
    </reaction>
</comment>
<keyword evidence="15" id="KW-1185">Reference proteome</keyword>
<keyword evidence="10 11" id="KW-0511">Multifunctional enzyme</keyword>
<dbReference type="EMBL" id="FQZS01000005">
    <property type="protein sequence ID" value="SHI59421.1"/>
    <property type="molecule type" value="Genomic_DNA"/>
</dbReference>
<dbReference type="HAMAP" id="MF_01576">
    <property type="entry name" value="THF_DHG_CYH"/>
    <property type="match status" value="1"/>
</dbReference>
<evidence type="ECO:0000259" key="12">
    <source>
        <dbReference type="Pfam" id="PF00763"/>
    </source>
</evidence>
<dbReference type="AlphaFoldDB" id="A0A1M6CEZ3"/>
<dbReference type="STRING" id="1122184.SAMN02745176_00737"/>
<dbReference type="GO" id="GO:0035999">
    <property type="term" value="P:tetrahydrofolate interconversion"/>
    <property type="evidence" value="ECO:0007669"/>
    <property type="project" value="UniProtKB-UniRule"/>
</dbReference>
<dbReference type="GO" id="GO:0005829">
    <property type="term" value="C:cytosol"/>
    <property type="evidence" value="ECO:0007669"/>
    <property type="project" value="TreeGrafter"/>
</dbReference>
<dbReference type="Pfam" id="PF00763">
    <property type="entry name" value="THF_DHG_CYH"/>
    <property type="match status" value="1"/>
</dbReference>
<keyword evidence="8 11" id="KW-0368">Histidine biosynthesis</keyword>
<dbReference type="PRINTS" id="PR00085">
    <property type="entry name" value="THFDHDRGNASE"/>
</dbReference>
<evidence type="ECO:0000259" key="13">
    <source>
        <dbReference type="Pfam" id="PF02882"/>
    </source>
</evidence>
<dbReference type="GO" id="GO:0009086">
    <property type="term" value="P:methionine biosynthetic process"/>
    <property type="evidence" value="ECO:0007669"/>
    <property type="project" value="UniProtKB-KW"/>
</dbReference>
<name>A0A1M6CEZ3_9FIRM</name>
<comment type="caution">
    <text evidence="11">Lacks conserved residue(s) required for the propagation of feature annotation.</text>
</comment>
<comment type="catalytic activity">
    <reaction evidence="11">
        <text>(6R)-5,10-methenyltetrahydrofolate + H2O = (6R)-10-formyltetrahydrofolate + H(+)</text>
        <dbReference type="Rhea" id="RHEA:23700"/>
        <dbReference type="ChEBI" id="CHEBI:15377"/>
        <dbReference type="ChEBI" id="CHEBI:15378"/>
        <dbReference type="ChEBI" id="CHEBI:57455"/>
        <dbReference type="ChEBI" id="CHEBI:195366"/>
        <dbReference type="EC" id="3.5.4.9"/>
    </reaction>
</comment>
<protein>
    <recommendedName>
        <fullName evidence="11">Bifunctional protein FolD</fullName>
    </recommendedName>
    <domain>
        <recommendedName>
            <fullName evidence="11">Methylenetetrahydrofolate dehydrogenase</fullName>
            <ecNumber evidence="11">1.5.1.5</ecNumber>
        </recommendedName>
    </domain>
    <domain>
        <recommendedName>
            <fullName evidence="11">Methenyltetrahydrofolate cyclohydrolase</fullName>
            <ecNumber evidence="11">3.5.4.9</ecNumber>
        </recommendedName>
    </domain>
</protein>
<dbReference type="Proteomes" id="UP000184442">
    <property type="component" value="Unassembled WGS sequence"/>
</dbReference>
<dbReference type="SUPFAM" id="SSF53223">
    <property type="entry name" value="Aminoacid dehydrogenase-like, N-terminal domain"/>
    <property type="match status" value="1"/>
</dbReference>
<gene>
    <name evidence="11" type="primary">folD</name>
    <name evidence="14" type="ORF">SAMN02745176_00737</name>
</gene>
<feature type="domain" description="Tetrahydrofolate dehydrogenase/cyclohydrolase NAD(P)-binding" evidence="13">
    <location>
        <begin position="139"/>
        <end position="280"/>
    </location>
</feature>
<sequence length="284" mass="31164">MGHVLNCKEAAKVFLDNIKMESEKLREKGVNPLLAIVRVGKREDDIAYEKSILKNCEKVNITGQVHECDENIDMESFTKLIQGLNQDRFVHGILVFRPLPKHLDENVIKHIIDPNKDVDCMNPLNFARIFEGDLDGYLPCTPAAVMNIIKYFNIDVKGKKVVVLGRSMVVGKPLAMMLLKEDATVTICHSKTENLKEVVSSADIVAAAIGKAKFIGSDYIKKDAIVIDVGINVDDNGNLCGDVDFEAVKEKASLITPVPGGVGSVTTSVLLKNVINGAKRIHKS</sequence>
<dbReference type="Gene3D" id="3.40.50.10860">
    <property type="entry name" value="Leucine Dehydrogenase, chain A, domain 1"/>
    <property type="match status" value="1"/>
</dbReference>
<keyword evidence="7 11" id="KW-0560">Oxidoreductase</keyword>
<dbReference type="EC" id="3.5.4.9" evidence="11"/>
<evidence type="ECO:0000256" key="6">
    <source>
        <dbReference type="ARBA" id="ARBA00022857"/>
    </source>
</evidence>
<dbReference type="RefSeq" id="WP_278308940.1">
    <property type="nucleotide sequence ID" value="NZ_FQZS01000005.1"/>
</dbReference>
<feature type="binding site" evidence="11">
    <location>
        <position position="231"/>
    </location>
    <ligand>
        <name>NADP(+)</name>
        <dbReference type="ChEBI" id="CHEBI:58349"/>
    </ligand>
</feature>
<dbReference type="GO" id="GO:0006164">
    <property type="term" value="P:purine nucleotide biosynthetic process"/>
    <property type="evidence" value="ECO:0007669"/>
    <property type="project" value="UniProtKB-KW"/>
</dbReference>
<dbReference type="InterPro" id="IPR046346">
    <property type="entry name" value="Aminoacid_DH-like_N_sf"/>
</dbReference>
<evidence type="ECO:0000313" key="14">
    <source>
        <dbReference type="EMBL" id="SHI59421.1"/>
    </source>
</evidence>